<dbReference type="Gene3D" id="2.60.200.20">
    <property type="match status" value="1"/>
</dbReference>
<keyword evidence="1" id="KW-0812">Transmembrane</keyword>
<evidence type="ECO:0000313" key="4">
    <source>
        <dbReference type="Proteomes" id="UP000295504"/>
    </source>
</evidence>
<keyword evidence="1" id="KW-0472">Membrane</keyword>
<dbReference type="PANTHER" id="PTHR23308">
    <property type="entry name" value="NUCLEAR INHIBITOR OF PROTEIN PHOSPHATASE-1"/>
    <property type="match status" value="1"/>
</dbReference>
<keyword evidence="1" id="KW-1133">Transmembrane helix</keyword>
<dbReference type="RefSeq" id="WP_132848306.1">
    <property type="nucleotide sequence ID" value="NZ_CP058648.1"/>
</dbReference>
<reference evidence="3 4" key="1">
    <citation type="submission" date="2019-03" db="EMBL/GenBank/DDBJ databases">
        <title>Genomic Encyclopedia of Type Strains, Phase IV (KMG-IV): sequencing the most valuable type-strain genomes for metagenomic binning, comparative biology and taxonomic classification.</title>
        <authorList>
            <person name="Goeker M."/>
        </authorList>
    </citation>
    <scope>NUCLEOTIDE SEQUENCE [LARGE SCALE GENOMIC DNA]</scope>
    <source>
        <strain evidence="3 4">DSM 100013</strain>
    </source>
</reference>
<dbReference type="Pfam" id="PF00498">
    <property type="entry name" value="FHA"/>
    <property type="match status" value="1"/>
</dbReference>
<name>A0A4R2TK29_9FIRM</name>
<dbReference type="Proteomes" id="UP000295504">
    <property type="component" value="Unassembled WGS sequence"/>
</dbReference>
<dbReference type="CDD" id="cd00060">
    <property type="entry name" value="FHA"/>
    <property type="match status" value="1"/>
</dbReference>
<dbReference type="OrthoDB" id="9816434at2"/>
<evidence type="ECO:0000259" key="2">
    <source>
        <dbReference type="PROSITE" id="PS50006"/>
    </source>
</evidence>
<protein>
    <submittedName>
        <fullName evidence="3">FHA domain-containing protein</fullName>
    </submittedName>
</protein>
<evidence type="ECO:0000313" key="3">
    <source>
        <dbReference type="EMBL" id="TCQ02777.1"/>
    </source>
</evidence>
<gene>
    <name evidence="3" type="ORF">EDD79_101358</name>
</gene>
<dbReference type="InterPro" id="IPR050923">
    <property type="entry name" value="Cell_Proc_Reg/RNA_Proc"/>
</dbReference>
<proteinExistence type="predicted"/>
<dbReference type="SUPFAM" id="SSF49879">
    <property type="entry name" value="SMAD/FHA domain"/>
    <property type="match status" value="1"/>
</dbReference>
<sequence>MFRLFSWALSYIFIFLIYYFIYSIIRLIYLDVKNMKEKEEKNVGGPFLKLLTSIEKLDFPVESLYAVGNNTIIGRGTESNIKIEDKFISTKHAQIIMDEEEFFLEDLGSVNGTYLNGNKIEDAERLKNGDKIGIGLLEFVFVKETG</sequence>
<keyword evidence="4" id="KW-1185">Reference proteome</keyword>
<dbReference type="PROSITE" id="PS50006">
    <property type="entry name" value="FHA_DOMAIN"/>
    <property type="match status" value="1"/>
</dbReference>
<dbReference type="InterPro" id="IPR000253">
    <property type="entry name" value="FHA_dom"/>
</dbReference>
<organism evidence="3 4">
    <name type="scientific">Serpentinicella alkaliphila</name>
    <dbReference type="NCBI Taxonomy" id="1734049"/>
    <lineage>
        <taxon>Bacteria</taxon>
        <taxon>Bacillati</taxon>
        <taxon>Bacillota</taxon>
        <taxon>Clostridia</taxon>
        <taxon>Peptostreptococcales</taxon>
        <taxon>Natronincolaceae</taxon>
        <taxon>Serpentinicella</taxon>
    </lineage>
</organism>
<dbReference type="EMBL" id="SLYC01000013">
    <property type="protein sequence ID" value="TCQ02777.1"/>
    <property type="molecule type" value="Genomic_DNA"/>
</dbReference>
<comment type="caution">
    <text evidence="3">The sequence shown here is derived from an EMBL/GenBank/DDBJ whole genome shotgun (WGS) entry which is preliminary data.</text>
</comment>
<dbReference type="SMART" id="SM00240">
    <property type="entry name" value="FHA"/>
    <property type="match status" value="1"/>
</dbReference>
<dbReference type="InterPro" id="IPR008984">
    <property type="entry name" value="SMAD_FHA_dom_sf"/>
</dbReference>
<dbReference type="AlphaFoldDB" id="A0A4R2TK29"/>
<feature type="domain" description="FHA" evidence="2">
    <location>
        <begin position="71"/>
        <end position="120"/>
    </location>
</feature>
<feature type="transmembrane region" description="Helical" evidence="1">
    <location>
        <begin position="6"/>
        <end position="29"/>
    </location>
</feature>
<accession>A0A4R2TK29</accession>
<evidence type="ECO:0000256" key="1">
    <source>
        <dbReference type="SAM" id="Phobius"/>
    </source>
</evidence>